<evidence type="ECO:0000256" key="3">
    <source>
        <dbReference type="SAM" id="MobiDB-lite"/>
    </source>
</evidence>
<feature type="region of interest" description="Disordered" evidence="3">
    <location>
        <begin position="151"/>
        <end position="189"/>
    </location>
</feature>
<evidence type="ECO:0000256" key="2">
    <source>
        <dbReference type="ARBA" id="ARBA00021561"/>
    </source>
</evidence>
<comment type="similarity">
    <text evidence="1">Belongs to the LTV1 family.</text>
</comment>
<evidence type="ECO:0000313" key="5">
    <source>
        <dbReference type="Proteomes" id="UP001458880"/>
    </source>
</evidence>
<proteinExistence type="inferred from homology"/>
<evidence type="ECO:0000256" key="1">
    <source>
        <dbReference type="ARBA" id="ARBA00009078"/>
    </source>
</evidence>
<dbReference type="Proteomes" id="UP001458880">
    <property type="component" value="Unassembled WGS sequence"/>
</dbReference>
<name>A0AAW1LSL1_POPJA</name>
<dbReference type="Pfam" id="PF04180">
    <property type="entry name" value="LTV"/>
    <property type="match status" value="2"/>
</dbReference>
<dbReference type="GO" id="GO:0005829">
    <property type="term" value="C:cytosol"/>
    <property type="evidence" value="ECO:0007669"/>
    <property type="project" value="TreeGrafter"/>
</dbReference>
<dbReference type="EMBL" id="JASPKY010000110">
    <property type="protein sequence ID" value="KAK9736653.1"/>
    <property type="molecule type" value="Genomic_DNA"/>
</dbReference>
<keyword evidence="5" id="KW-1185">Reference proteome</keyword>
<dbReference type="PANTHER" id="PTHR21531">
    <property type="entry name" value="LOW-TEMPERATURE VIABILITY PROTEIN LTV1-RELATED"/>
    <property type="match status" value="1"/>
</dbReference>
<dbReference type="GO" id="GO:0000056">
    <property type="term" value="P:ribosomal small subunit export from nucleus"/>
    <property type="evidence" value="ECO:0007669"/>
    <property type="project" value="TreeGrafter"/>
</dbReference>
<feature type="compositionally biased region" description="Acidic residues" evidence="3">
    <location>
        <begin position="157"/>
        <end position="180"/>
    </location>
</feature>
<sequence>MPKKKKFIDRKNAVTFHLVHRSQQDPLAADENAPQRVLMPEKKVDKQIAEQHKYGIYFDDDYNYLQHLRETGPMEWEQVEHKPKPDTKLNLPSSVFASNVEEDVGLLNKAAPQSGLRLDLDPDIVAAMDDDFDYSDPENQLEDNFIEIANAERVGSESEDYDDDESYEDDEADYDSEERDEVCSLDGPQYSFKDEETKSRFTEYSMSSSVIKRNEQLTLLDNRFEKLYASYDDNEIGALDCEEIEGYVHENSDILIQYAEEFQKEQARKKLDDNHANKICLREYSDSESIEELVNMDMSEKEKWDCQSILSTYSNIYNHPKLIEEPQKSKIKINMKTGMPMNVLNSNKLTAKALESWNQQNISNNGPKSVCAESVISTLSTLSIRPKEESSADRKERKKLLREYRRERRVEKKANTHAFKEEAKRQAKIVINNRNNVQGNKIL</sequence>
<dbReference type="PANTHER" id="PTHR21531:SF0">
    <property type="entry name" value="PROTEIN LTV1 HOMOLOG"/>
    <property type="match status" value="1"/>
</dbReference>
<dbReference type="AlphaFoldDB" id="A0AAW1LSL1"/>
<organism evidence="4 5">
    <name type="scientific">Popillia japonica</name>
    <name type="common">Japanese beetle</name>
    <dbReference type="NCBI Taxonomy" id="7064"/>
    <lineage>
        <taxon>Eukaryota</taxon>
        <taxon>Metazoa</taxon>
        <taxon>Ecdysozoa</taxon>
        <taxon>Arthropoda</taxon>
        <taxon>Hexapoda</taxon>
        <taxon>Insecta</taxon>
        <taxon>Pterygota</taxon>
        <taxon>Neoptera</taxon>
        <taxon>Endopterygota</taxon>
        <taxon>Coleoptera</taxon>
        <taxon>Polyphaga</taxon>
        <taxon>Scarabaeiformia</taxon>
        <taxon>Scarabaeidae</taxon>
        <taxon>Rutelinae</taxon>
        <taxon>Popillia</taxon>
    </lineage>
</organism>
<dbReference type="GO" id="GO:0042274">
    <property type="term" value="P:ribosomal small subunit biogenesis"/>
    <property type="evidence" value="ECO:0007669"/>
    <property type="project" value="InterPro"/>
</dbReference>
<evidence type="ECO:0000313" key="4">
    <source>
        <dbReference type="EMBL" id="KAK9736653.1"/>
    </source>
</evidence>
<dbReference type="InterPro" id="IPR007307">
    <property type="entry name" value="Ltv1"/>
</dbReference>
<dbReference type="GO" id="GO:0005634">
    <property type="term" value="C:nucleus"/>
    <property type="evidence" value="ECO:0007669"/>
    <property type="project" value="TreeGrafter"/>
</dbReference>
<reference evidence="4 5" key="1">
    <citation type="journal article" date="2024" name="BMC Genomics">
        <title>De novo assembly and annotation of Popillia japonica's genome with initial clues to its potential as an invasive pest.</title>
        <authorList>
            <person name="Cucini C."/>
            <person name="Boschi S."/>
            <person name="Funari R."/>
            <person name="Cardaioli E."/>
            <person name="Iannotti N."/>
            <person name="Marturano G."/>
            <person name="Paoli F."/>
            <person name="Bruttini M."/>
            <person name="Carapelli A."/>
            <person name="Frati F."/>
            <person name="Nardi F."/>
        </authorList>
    </citation>
    <scope>NUCLEOTIDE SEQUENCE [LARGE SCALE GENOMIC DNA]</scope>
    <source>
        <strain evidence="4">DMR45628</strain>
    </source>
</reference>
<gene>
    <name evidence="4" type="ORF">QE152_g11346</name>
</gene>
<comment type="caution">
    <text evidence="4">The sequence shown here is derived from an EMBL/GenBank/DDBJ whole genome shotgun (WGS) entry which is preliminary data.</text>
</comment>
<protein>
    <recommendedName>
        <fullName evidence="2">Protein LTV1 homolog</fullName>
    </recommendedName>
</protein>
<accession>A0AAW1LSL1</accession>
<dbReference type="GO" id="GO:0030688">
    <property type="term" value="C:preribosome, small subunit precursor"/>
    <property type="evidence" value="ECO:0007669"/>
    <property type="project" value="TreeGrafter"/>
</dbReference>